<dbReference type="OrthoDB" id="10014604at2"/>
<organism evidence="1 2">
    <name type="scientific">Turicibacter sanguinis</name>
    <dbReference type="NCBI Taxonomy" id="154288"/>
    <lineage>
        <taxon>Bacteria</taxon>
        <taxon>Bacillati</taxon>
        <taxon>Bacillota</taxon>
        <taxon>Erysipelotrichia</taxon>
        <taxon>Erysipelotrichales</taxon>
        <taxon>Turicibacteraceae</taxon>
        <taxon>Turicibacter</taxon>
    </lineage>
</organism>
<dbReference type="RefSeq" id="WP_006785625.1">
    <property type="nucleotide sequence ID" value="NZ_CABJBH010000004.1"/>
</dbReference>
<evidence type="ECO:0000313" key="1">
    <source>
        <dbReference type="EMBL" id="MTK21728.1"/>
    </source>
</evidence>
<accession>A0A173SLA4</accession>
<dbReference type="AlphaFoldDB" id="A0A173SLA4"/>
<protein>
    <submittedName>
        <fullName evidence="1">Prevent-host-death protein</fullName>
    </submittedName>
</protein>
<dbReference type="GeneID" id="60059637"/>
<dbReference type="Proteomes" id="UP000487649">
    <property type="component" value="Unassembled WGS sequence"/>
</dbReference>
<dbReference type="EMBL" id="WMQE01000021">
    <property type="protein sequence ID" value="MTK21728.1"/>
    <property type="molecule type" value="Genomic_DNA"/>
</dbReference>
<name>A0A173SLA4_9FIRM</name>
<sequence>MDVEFLDLIKTFEKTLKRIEVLDHKVTSFKEVLETLKSNLDELVEMVMLEEIVELSQNGTQKIKALNHEMNQLMSAYSSVAQLQKLSEEEANRFQKLEQGVAELKHLIQRKAPQMSSRLLELADEIYYVDEESNLCCESNIINQTLITTGVKSIAQHQDLLFVSCEQELVVMKDKQLLVSFPIQCESFFVEGYLIYFLDHQMLKQCHLLTQEVTVIEEDVLFMMPQHDKILIKTTSGLKRLAY</sequence>
<reference evidence="1 2" key="1">
    <citation type="journal article" date="2019" name="Nat. Med.">
        <title>A library of human gut bacterial isolates paired with longitudinal multiomics data enables mechanistic microbiome research.</title>
        <authorList>
            <person name="Poyet M."/>
            <person name="Groussin M."/>
            <person name="Gibbons S.M."/>
            <person name="Avila-Pacheco J."/>
            <person name="Jiang X."/>
            <person name="Kearney S.M."/>
            <person name="Perrotta A.R."/>
            <person name="Berdy B."/>
            <person name="Zhao S."/>
            <person name="Lieberman T.D."/>
            <person name="Swanson P.K."/>
            <person name="Smith M."/>
            <person name="Roesemann S."/>
            <person name="Alexander J.E."/>
            <person name="Rich S.A."/>
            <person name="Livny J."/>
            <person name="Vlamakis H."/>
            <person name="Clish C."/>
            <person name="Bullock K."/>
            <person name="Deik A."/>
            <person name="Scott J."/>
            <person name="Pierce K.A."/>
            <person name="Xavier R.J."/>
            <person name="Alm E.J."/>
        </authorList>
    </citation>
    <scope>NUCLEOTIDE SEQUENCE [LARGE SCALE GENOMIC DNA]</scope>
    <source>
        <strain evidence="1 2">BIOML-A198</strain>
    </source>
</reference>
<evidence type="ECO:0000313" key="2">
    <source>
        <dbReference type="Proteomes" id="UP000487649"/>
    </source>
</evidence>
<proteinExistence type="predicted"/>
<comment type="caution">
    <text evidence="1">The sequence shown here is derived from an EMBL/GenBank/DDBJ whole genome shotgun (WGS) entry which is preliminary data.</text>
</comment>
<gene>
    <name evidence="1" type="ORF">GMA92_09880</name>
</gene>